<comment type="subcellular location">
    <subcellularLocation>
        <location evidence="1">Cytoplasm</location>
    </subcellularLocation>
</comment>
<organism evidence="8 9">
    <name type="scientific">Podarcis lilfordi</name>
    <name type="common">Lilford's wall lizard</name>
    <dbReference type="NCBI Taxonomy" id="74358"/>
    <lineage>
        <taxon>Eukaryota</taxon>
        <taxon>Metazoa</taxon>
        <taxon>Chordata</taxon>
        <taxon>Craniata</taxon>
        <taxon>Vertebrata</taxon>
        <taxon>Euteleostomi</taxon>
        <taxon>Lepidosauria</taxon>
        <taxon>Squamata</taxon>
        <taxon>Bifurcata</taxon>
        <taxon>Unidentata</taxon>
        <taxon>Episquamata</taxon>
        <taxon>Laterata</taxon>
        <taxon>Lacertibaenia</taxon>
        <taxon>Lacertidae</taxon>
        <taxon>Podarcis</taxon>
    </lineage>
</organism>
<dbReference type="Gene3D" id="2.30.29.30">
    <property type="entry name" value="Pleckstrin-homology domain (PH domain)/Phosphotyrosine-binding domain (PTB)"/>
    <property type="match status" value="1"/>
</dbReference>
<proteinExistence type="predicted"/>
<dbReference type="SMART" id="SM00233">
    <property type="entry name" value="PH"/>
    <property type="match status" value="1"/>
</dbReference>
<evidence type="ECO:0000256" key="1">
    <source>
        <dbReference type="ARBA" id="ARBA00004496"/>
    </source>
</evidence>
<evidence type="ECO:0000259" key="6">
    <source>
        <dbReference type="PROSITE" id="PS50003"/>
    </source>
</evidence>
<evidence type="ECO:0000313" key="9">
    <source>
        <dbReference type="Proteomes" id="UP001178461"/>
    </source>
</evidence>
<keyword evidence="9" id="KW-1185">Reference proteome</keyword>
<feature type="domain" description="DH" evidence="7">
    <location>
        <begin position="63"/>
        <end position="252"/>
    </location>
</feature>
<keyword evidence="2" id="KW-0963">Cytoplasm</keyword>
<dbReference type="GO" id="GO:0007186">
    <property type="term" value="P:G protein-coupled receptor signaling pathway"/>
    <property type="evidence" value="ECO:0007669"/>
    <property type="project" value="TreeGrafter"/>
</dbReference>
<dbReference type="EMBL" id="OX395143">
    <property type="protein sequence ID" value="CAI5798123.1"/>
    <property type="molecule type" value="Genomic_DNA"/>
</dbReference>
<dbReference type="InterPro" id="IPR035899">
    <property type="entry name" value="DBL_dom_sf"/>
</dbReference>
<dbReference type="Pfam" id="PF00621">
    <property type="entry name" value="RhoGEF"/>
    <property type="match status" value="1"/>
</dbReference>
<keyword evidence="3" id="KW-0597">Phosphoprotein</keyword>
<accession>A0AA35LL45</accession>
<dbReference type="Pfam" id="PF17838">
    <property type="entry name" value="PH_16"/>
    <property type="match status" value="1"/>
</dbReference>
<dbReference type="AlphaFoldDB" id="A0AA35LL45"/>
<dbReference type="InterPro" id="IPR011993">
    <property type="entry name" value="PH-like_dom_sf"/>
</dbReference>
<reference evidence="8" key="1">
    <citation type="submission" date="2022-12" db="EMBL/GenBank/DDBJ databases">
        <authorList>
            <person name="Alioto T."/>
            <person name="Alioto T."/>
            <person name="Gomez Garrido J."/>
        </authorList>
    </citation>
    <scope>NUCLEOTIDE SEQUENCE</scope>
</reference>
<dbReference type="PROSITE" id="PS50003">
    <property type="entry name" value="PH_DOMAIN"/>
    <property type="match status" value="1"/>
</dbReference>
<dbReference type="Gene3D" id="1.20.900.10">
    <property type="entry name" value="Dbl homology (DH) domain"/>
    <property type="match status" value="1"/>
</dbReference>
<evidence type="ECO:0000313" key="8">
    <source>
        <dbReference type="EMBL" id="CAI5798123.1"/>
    </source>
</evidence>
<dbReference type="InterPro" id="IPR041020">
    <property type="entry name" value="PH_16"/>
</dbReference>
<keyword evidence="4" id="KW-0344">Guanine-nucleotide releasing factor</keyword>
<dbReference type="GO" id="GO:0005737">
    <property type="term" value="C:cytoplasm"/>
    <property type="evidence" value="ECO:0007669"/>
    <property type="project" value="UniProtKB-SubCell"/>
</dbReference>
<evidence type="ECO:0000256" key="5">
    <source>
        <dbReference type="ARBA" id="ARBA00023054"/>
    </source>
</evidence>
<dbReference type="SUPFAM" id="SSF50729">
    <property type="entry name" value="PH domain-like"/>
    <property type="match status" value="1"/>
</dbReference>
<dbReference type="InterPro" id="IPR000219">
    <property type="entry name" value="DH_dom"/>
</dbReference>
<evidence type="ECO:0000256" key="2">
    <source>
        <dbReference type="ARBA" id="ARBA00022490"/>
    </source>
</evidence>
<evidence type="ECO:0000256" key="3">
    <source>
        <dbReference type="ARBA" id="ARBA00022553"/>
    </source>
</evidence>
<evidence type="ECO:0000256" key="4">
    <source>
        <dbReference type="ARBA" id="ARBA00022658"/>
    </source>
</evidence>
<dbReference type="InterPro" id="IPR001849">
    <property type="entry name" value="PH_domain"/>
</dbReference>
<feature type="domain" description="PH" evidence="6">
    <location>
        <begin position="294"/>
        <end position="407"/>
    </location>
</feature>
<dbReference type="SUPFAM" id="SSF48065">
    <property type="entry name" value="DBL homology domain (DH-domain)"/>
    <property type="match status" value="1"/>
</dbReference>
<sequence>MGGCLSSFHRRNIETPNLWSTSDPSLPSLLGDDLFYVSDLSSQKWKDTVGRHVASSLPQREVDHQEAINELFVTEASHLRLLRVLTVFFYQRMFREKLLSQEELALLFPNLPVLLKIHSSLSESMKTLQEQGPIIHEIGHFMLSQFGGPARKEIQQAVSDFCVNQSKALELIETKLQKDTRFRLIIQEAESNYQCRHHQLKDLILSEMQQLTNYPLLLDNIIKHTDGQSSEHQKLCQARDQCREILQCVKEIVKKAENHHRLETYQMCLDTTSLQWTTNALAAEFKNIDLRSHCLIHEGPLRWRLRKDKTVDLHVLLLENLLLLLQRKDERLVLKCHRKRLWGSSGTWQTISPVLKLNVVLIRSVATDPRAFFVICTTELVPHLYRLVASTPSEKNMWMELLEEAVRRAKGNATLPSGSLR</sequence>
<gene>
    <name evidence="8" type="ORF">PODLI_1B041279</name>
</gene>
<keyword evidence="5" id="KW-0175">Coiled coil</keyword>
<dbReference type="PANTHER" id="PTHR45872">
    <property type="entry name" value="RHO GUANINE NUCLEOTIDE EXCHANGE FACTOR 2, ISOFORM D"/>
    <property type="match status" value="1"/>
</dbReference>
<dbReference type="PANTHER" id="PTHR45872:SF1">
    <property type="entry name" value="RHO GUANINE NUCLEOTIDE EXCHANGE FACTOR 11"/>
    <property type="match status" value="1"/>
</dbReference>
<dbReference type="SMART" id="SM00325">
    <property type="entry name" value="RhoGEF"/>
    <property type="match status" value="1"/>
</dbReference>
<name>A0AA35LL45_9SAUR</name>
<dbReference type="PROSITE" id="PS50010">
    <property type="entry name" value="DH_2"/>
    <property type="match status" value="1"/>
</dbReference>
<evidence type="ECO:0000259" key="7">
    <source>
        <dbReference type="PROSITE" id="PS50010"/>
    </source>
</evidence>
<dbReference type="CDD" id="cd00160">
    <property type="entry name" value="RhoGEF"/>
    <property type="match status" value="1"/>
</dbReference>
<dbReference type="GO" id="GO:0005085">
    <property type="term" value="F:guanyl-nucleotide exchange factor activity"/>
    <property type="evidence" value="ECO:0007669"/>
    <property type="project" value="UniProtKB-KW"/>
</dbReference>
<dbReference type="GO" id="GO:0001664">
    <property type="term" value="F:G protein-coupled receptor binding"/>
    <property type="evidence" value="ECO:0007669"/>
    <property type="project" value="TreeGrafter"/>
</dbReference>
<protein>
    <submittedName>
        <fullName evidence="8">Rho guanine nucleotide exchange factor 11-like</fullName>
    </submittedName>
</protein>
<dbReference type="Proteomes" id="UP001178461">
    <property type="component" value="Chromosome 16"/>
</dbReference>